<dbReference type="GO" id="GO:0045292">
    <property type="term" value="P:mRNA cis splicing, via spliceosome"/>
    <property type="evidence" value="ECO:0007669"/>
    <property type="project" value="TreeGrafter"/>
</dbReference>
<feature type="compositionally biased region" description="Acidic residues" evidence="6">
    <location>
        <begin position="625"/>
        <end position="635"/>
    </location>
</feature>
<evidence type="ECO:0000256" key="3">
    <source>
        <dbReference type="ARBA" id="ARBA00022664"/>
    </source>
</evidence>
<evidence type="ECO:0000256" key="2">
    <source>
        <dbReference type="ARBA" id="ARBA00006076"/>
    </source>
</evidence>
<evidence type="ECO:0000256" key="5">
    <source>
        <dbReference type="ARBA" id="ARBA00023242"/>
    </source>
</evidence>
<sequence>MKPSILTVVLRACATYDETREVDERVAAFVDRALSETKLTSDEMFRLAVAFQDILSGDVAPEALEKSSSGAKVTEENGEISMSIEETNKLRAALGLKPLSVGPKKPSNVVDLQKSREQVAEEAEREAIKQALAASKKKRELTQKLAGQSIGEQLKAAAPSSALDWVKQSRTAKAAPQPKAKTDKPSDTYDASALAGMTVGHDVSAFEEGNEVVLTLKDARVLTDDGNEVNTDANDELVNVELSEQDRLVAQQKRALRAKMPVYSGYDEDEFIVVGAKRSRRKENKLLAQYDEEADARQAEEARKFVLDADGGITGVADTHVETKTEVMVEDRDADVVVSLTMDKQKAMADYYTKDEMDAMFSKKLRKKKKKEKKKRKQTDDGEVDGEGDGENMAKLLEELEANAGDGSKDRGKRRRAHRHEDDNEDHTAILGEEESLRRFQEAREKANAVAASALAASAVAPVPRKKRRVVAWDEAEVMEDALDLELSATLARTRQLAQLQPASRSICAGASTSEDKIAALVSQTIGNEPDNMNRDDEPAMITATAKATSSGVVLNDATDFETRLRNAMEQRASLFQPQASGEAKSTTDVDSTTPDVKNTANEEDDMEIDEDDEQEQETKRDEEPAANDDEENEAGEQGWGADQPLVGAGMGATLALLRRTGELRETRTERQAGRVNDARDRNVEDELLIKDGVKLDYRDEFGRLLTKKEAFRLMSYKFHGHKPGKKKQEKRLRQVQLCSLLGRVHLEERCSGCSSDSDVNCAGAA</sequence>
<gene>
    <name evidence="7" type="ORF">P43SY_001534</name>
</gene>
<dbReference type="EMBL" id="JAKCXM010000186">
    <property type="protein sequence ID" value="KAJ0399345.1"/>
    <property type="molecule type" value="Genomic_DNA"/>
</dbReference>
<dbReference type="Pfam" id="PF19252">
    <property type="entry name" value="HIND"/>
    <property type="match status" value="1"/>
</dbReference>
<feature type="region of interest" description="Disordered" evidence="6">
    <location>
        <begin position="365"/>
        <end position="427"/>
    </location>
</feature>
<feature type="compositionally biased region" description="Low complexity" evidence="6">
    <location>
        <begin position="587"/>
        <end position="597"/>
    </location>
</feature>
<reference evidence="7" key="1">
    <citation type="submission" date="2021-12" db="EMBL/GenBank/DDBJ databases">
        <title>Prjna785345.</title>
        <authorList>
            <person name="Rujirawat T."/>
            <person name="Krajaejun T."/>
        </authorList>
    </citation>
    <scope>NUCLEOTIDE SEQUENCE</scope>
    <source>
        <strain evidence="7">Pi057C3</strain>
    </source>
</reference>
<dbReference type="PANTHER" id="PTHR14152">
    <property type="entry name" value="SQUAMOUS CELL CARCINOMA ANTIGEN RECOGNISED BY CYTOTOXIC T LYMPHOCYTES"/>
    <property type="match status" value="1"/>
</dbReference>
<evidence type="ECO:0000313" key="7">
    <source>
        <dbReference type="EMBL" id="KAJ0399345.1"/>
    </source>
</evidence>
<dbReference type="InterPro" id="IPR005011">
    <property type="entry name" value="SNU66/SART1"/>
</dbReference>
<proteinExistence type="inferred from homology"/>
<dbReference type="GO" id="GO:0000481">
    <property type="term" value="P:maturation of 5S rRNA"/>
    <property type="evidence" value="ECO:0007669"/>
    <property type="project" value="TreeGrafter"/>
</dbReference>
<keyword evidence="4" id="KW-0508">mRNA splicing</keyword>
<evidence type="ECO:0000256" key="1">
    <source>
        <dbReference type="ARBA" id="ARBA00004123"/>
    </source>
</evidence>
<name>A0AAD5M9E0_PYTIN</name>
<feature type="region of interest" description="Disordered" evidence="6">
    <location>
        <begin position="575"/>
        <end position="647"/>
    </location>
</feature>
<dbReference type="Proteomes" id="UP001209570">
    <property type="component" value="Unassembled WGS sequence"/>
</dbReference>
<keyword evidence="5" id="KW-0539">Nucleus</keyword>
<dbReference type="PANTHER" id="PTHR14152:SF5">
    <property type="entry name" value="U4_U6.U5 TRI-SNRNP-ASSOCIATED PROTEIN 1"/>
    <property type="match status" value="1"/>
</dbReference>
<accession>A0AAD5M9E0</accession>
<feature type="region of interest" description="Disordered" evidence="6">
    <location>
        <begin position="167"/>
        <end position="188"/>
    </location>
</feature>
<keyword evidence="3" id="KW-0507">mRNA processing</keyword>
<comment type="similarity">
    <text evidence="2">Belongs to the SNU66/SART1 family.</text>
</comment>
<comment type="subcellular location">
    <subcellularLocation>
        <location evidence="1">Nucleus</location>
    </subcellularLocation>
</comment>
<dbReference type="AlphaFoldDB" id="A0AAD5M9E0"/>
<comment type="caution">
    <text evidence="7">The sequence shown here is derived from an EMBL/GenBank/DDBJ whole genome shotgun (WGS) entry which is preliminary data.</text>
</comment>
<evidence type="ECO:0008006" key="9">
    <source>
        <dbReference type="Google" id="ProtNLM"/>
    </source>
</evidence>
<dbReference type="GO" id="GO:0046540">
    <property type="term" value="C:U4/U6 x U5 tri-snRNP complex"/>
    <property type="evidence" value="ECO:0007669"/>
    <property type="project" value="InterPro"/>
</dbReference>
<dbReference type="Pfam" id="PF03343">
    <property type="entry name" value="SART-1"/>
    <property type="match status" value="2"/>
</dbReference>
<keyword evidence="8" id="KW-1185">Reference proteome</keyword>
<feature type="compositionally biased region" description="Acidic residues" evidence="6">
    <location>
        <begin position="602"/>
        <end position="616"/>
    </location>
</feature>
<feature type="compositionally biased region" description="Acidic residues" evidence="6">
    <location>
        <begin position="381"/>
        <end position="390"/>
    </location>
</feature>
<dbReference type="InterPro" id="IPR045347">
    <property type="entry name" value="HIND"/>
</dbReference>
<organism evidence="7 8">
    <name type="scientific">Pythium insidiosum</name>
    <name type="common">Pythiosis disease agent</name>
    <dbReference type="NCBI Taxonomy" id="114742"/>
    <lineage>
        <taxon>Eukaryota</taxon>
        <taxon>Sar</taxon>
        <taxon>Stramenopiles</taxon>
        <taxon>Oomycota</taxon>
        <taxon>Peronosporomycetes</taxon>
        <taxon>Pythiales</taxon>
        <taxon>Pythiaceae</taxon>
        <taxon>Pythium</taxon>
    </lineage>
</organism>
<protein>
    <recommendedName>
        <fullName evidence="9">U4/U6.U5 tri-snRNP-associated protein</fullName>
    </recommendedName>
</protein>
<evidence type="ECO:0000256" key="6">
    <source>
        <dbReference type="SAM" id="MobiDB-lite"/>
    </source>
</evidence>
<feature type="compositionally biased region" description="Basic residues" evidence="6">
    <location>
        <begin position="365"/>
        <end position="377"/>
    </location>
</feature>
<evidence type="ECO:0000256" key="4">
    <source>
        <dbReference type="ARBA" id="ARBA00023187"/>
    </source>
</evidence>
<evidence type="ECO:0000313" key="8">
    <source>
        <dbReference type="Proteomes" id="UP001209570"/>
    </source>
</evidence>